<dbReference type="InterPro" id="IPR001650">
    <property type="entry name" value="Helicase_C-like"/>
</dbReference>
<keyword evidence="5 13" id="KW-0378">Hydrolase</keyword>
<feature type="domain" description="Helicase ATP-binding" evidence="14">
    <location>
        <begin position="567"/>
        <end position="729"/>
    </location>
</feature>
<dbReference type="Gene3D" id="3.90.1150.50">
    <property type="entry name" value="Transcription-repair-coupling factor, D7 domain"/>
    <property type="match status" value="1"/>
</dbReference>
<dbReference type="eggNOG" id="COG1197">
    <property type="taxonomic scope" value="Bacteria"/>
</dbReference>
<dbReference type="SUPFAM" id="SSF52540">
    <property type="entry name" value="P-loop containing nucleoside triphosphate hydrolases"/>
    <property type="match status" value="4"/>
</dbReference>
<evidence type="ECO:0000256" key="6">
    <source>
        <dbReference type="ARBA" id="ARBA00022806"/>
    </source>
</evidence>
<dbReference type="GO" id="GO:0003678">
    <property type="term" value="F:DNA helicase activity"/>
    <property type="evidence" value="ECO:0007669"/>
    <property type="project" value="TreeGrafter"/>
</dbReference>
<dbReference type="NCBIfam" id="TIGR00580">
    <property type="entry name" value="mfd"/>
    <property type="match status" value="1"/>
</dbReference>
<organism evidence="16 17">
    <name type="scientific">Megamonas hypermegale</name>
    <dbReference type="NCBI Taxonomy" id="158847"/>
    <lineage>
        <taxon>Bacteria</taxon>
        <taxon>Bacillati</taxon>
        <taxon>Bacillota</taxon>
        <taxon>Negativicutes</taxon>
        <taxon>Selenomonadales</taxon>
        <taxon>Selenomonadaceae</taxon>
        <taxon>Megamonas</taxon>
    </lineage>
</organism>
<evidence type="ECO:0000256" key="11">
    <source>
        <dbReference type="ARBA" id="ARBA00061399"/>
    </source>
</evidence>
<dbReference type="Gene3D" id="3.40.50.11140">
    <property type="match status" value="1"/>
</dbReference>
<evidence type="ECO:0000256" key="12">
    <source>
        <dbReference type="ARBA" id="ARBA00070128"/>
    </source>
</evidence>
<dbReference type="HAMAP" id="MF_00969">
    <property type="entry name" value="TRCF"/>
    <property type="match status" value="1"/>
</dbReference>
<keyword evidence="9 13" id="KW-0234">DNA repair</keyword>
<keyword evidence="4 13" id="KW-0227">DNA damage</keyword>
<dbReference type="GO" id="GO:0005737">
    <property type="term" value="C:cytoplasm"/>
    <property type="evidence" value="ECO:0007669"/>
    <property type="project" value="UniProtKB-SubCell"/>
</dbReference>
<dbReference type="SUPFAM" id="SSF143517">
    <property type="entry name" value="TRCF domain-like"/>
    <property type="match status" value="1"/>
</dbReference>
<dbReference type="Pfam" id="PF03461">
    <property type="entry name" value="TRCF"/>
    <property type="match status" value="1"/>
</dbReference>
<dbReference type="Gene3D" id="3.40.50.300">
    <property type="entry name" value="P-loop containing nucleotide triphosphate hydrolases"/>
    <property type="match status" value="2"/>
</dbReference>
<dbReference type="InterPro" id="IPR036101">
    <property type="entry name" value="CarD-like/TRCF_RID_sf"/>
</dbReference>
<dbReference type="Pfam" id="PF17757">
    <property type="entry name" value="UvrB_inter"/>
    <property type="match status" value="1"/>
</dbReference>
<dbReference type="SMART" id="SM01058">
    <property type="entry name" value="CarD_TRCF"/>
    <property type="match status" value="1"/>
</dbReference>
<evidence type="ECO:0000256" key="10">
    <source>
        <dbReference type="ARBA" id="ARBA00061104"/>
    </source>
</evidence>
<evidence type="ECO:0000256" key="3">
    <source>
        <dbReference type="ARBA" id="ARBA00022741"/>
    </source>
</evidence>
<evidence type="ECO:0000256" key="13">
    <source>
        <dbReference type="HAMAP-Rule" id="MF_00969"/>
    </source>
</evidence>
<dbReference type="SMART" id="SM00982">
    <property type="entry name" value="TRCF"/>
    <property type="match status" value="1"/>
</dbReference>
<evidence type="ECO:0000256" key="5">
    <source>
        <dbReference type="ARBA" id="ARBA00022801"/>
    </source>
</evidence>
<protein>
    <recommendedName>
        <fullName evidence="12 13">Transcription-repair-coupling factor</fullName>
        <shortName evidence="13">TRCF</shortName>
        <ecNumber evidence="13">3.6.4.-</ecNumber>
    </recommendedName>
</protein>
<name>A0A239TRD7_9FIRM</name>
<comment type="subcellular location">
    <subcellularLocation>
        <location evidence="1 13">Cytoplasm</location>
    </subcellularLocation>
</comment>
<evidence type="ECO:0000259" key="15">
    <source>
        <dbReference type="PROSITE" id="PS51194"/>
    </source>
</evidence>
<dbReference type="InterPro" id="IPR003711">
    <property type="entry name" value="CarD-like/TRCF_RID"/>
</dbReference>
<dbReference type="GO" id="GO:0000716">
    <property type="term" value="P:transcription-coupled nucleotide-excision repair, DNA damage recognition"/>
    <property type="evidence" value="ECO:0007669"/>
    <property type="project" value="UniProtKB-UniRule"/>
</dbReference>
<dbReference type="InterPro" id="IPR048635">
    <property type="entry name" value="MFD_D3"/>
</dbReference>
<dbReference type="GO" id="GO:0016787">
    <property type="term" value="F:hydrolase activity"/>
    <property type="evidence" value="ECO:0007669"/>
    <property type="project" value="UniProtKB-KW"/>
</dbReference>
<reference evidence="16 17" key="1">
    <citation type="submission" date="2017-06" db="EMBL/GenBank/DDBJ databases">
        <authorList>
            <consortium name="Pathogen Informatics"/>
        </authorList>
    </citation>
    <scope>NUCLEOTIDE SEQUENCE [LARGE SCALE GENOMIC DNA]</scope>
    <source>
        <strain evidence="16 17">NCTC10570</strain>
    </source>
</reference>
<keyword evidence="3 13" id="KW-0547">Nucleotide-binding</keyword>
<gene>
    <name evidence="13 16" type="primary">mfd</name>
    <name evidence="16" type="ORF">SAMEA4364220_01170</name>
</gene>
<comment type="similarity">
    <text evidence="10 13">In the N-terminal section; belongs to the UvrB family.</text>
</comment>
<keyword evidence="7 13" id="KW-0067">ATP-binding</keyword>
<dbReference type="AlphaFoldDB" id="A0A239TRD7"/>
<dbReference type="Gene3D" id="3.30.2060.10">
    <property type="entry name" value="Penicillin-binding protein 1b domain"/>
    <property type="match status" value="1"/>
</dbReference>
<dbReference type="InterPro" id="IPR037235">
    <property type="entry name" value="TRCF-like_C_D7"/>
</dbReference>
<dbReference type="PANTHER" id="PTHR47964:SF1">
    <property type="entry name" value="ATP-DEPENDENT DNA HELICASE HOMOLOG RECG, CHLOROPLASTIC"/>
    <property type="match status" value="1"/>
</dbReference>
<dbReference type="GO" id="GO:0006355">
    <property type="term" value="P:regulation of DNA-templated transcription"/>
    <property type="evidence" value="ECO:0007669"/>
    <property type="project" value="UniProtKB-UniRule"/>
</dbReference>
<dbReference type="PROSITE" id="PS51192">
    <property type="entry name" value="HELICASE_ATP_BIND_1"/>
    <property type="match status" value="1"/>
</dbReference>
<dbReference type="RefSeq" id="WP_027890075.1">
    <property type="nucleotide sequence ID" value="NZ_LT906446.1"/>
</dbReference>
<dbReference type="CDD" id="cd17991">
    <property type="entry name" value="DEXHc_TRCF"/>
    <property type="match status" value="1"/>
</dbReference>
<dbReference type="GeneID" id="78507175"/>
<dbReference type="Proteomes" id="UP000215383">
    <property type="component" value="Chromosome 1"/>
</dbReference>
<dbReference type="Pfam" id="PF00270">
    <property type="entry name" value="DEAD"/>
    <property type="match status" value="1"/>
</dbReference>
<sequence>MNIFFPALAQEPILNDIYKYFGQKDGQNYIYGISGSQKHAIIAACYDKYPKTTIIITRDRESIDEWTSDLTSLLENVDVLELPALDMMNVTASAKSLELKARRMQVLGKLTRQEKAIILVSAQAAMQKDMSRQDFENSSIQLEITKEYNYGKLLEELVVLGYEHTDRVEQLGQFSARGGIVDIYPINLERPLRIEFFDNEIESIREFDIDTQRSLKNIAKCDILPLMRTDSSGTPTLFLSYLRENCTVILDEPLHLKDTVMANIKENPEIKNSVYDWNDILKASQKHNLLFMSLMMQRIPDTEMENLVSVAVKSTAPFQRQMNLLCEELKNWLEQKSKILICLGDREKIKYLQDILEQNNIPVSHSENPTKLSDKMVTFMVGSILNGFEFPQSHLVVISEKDILGRQKKKLKPRQSSKNTAKISHFRDINIGDYVVHVNHGIGKYMGVETLTINNVHRDYLYIKYSGTDKLFVPTDQVHLIQKYIGAEGEVPRLSKMNSTAWKRAKAKAKASVENIAKDLIDLYAQRKSGKGFAFAADTPWQKEFEDAFPYEETPDQLRAIREIKEDMEKPVPMDRLLCGDVGFGKTEVAIRAAFKAVMSGKQVAVLVPTTVLVQQHYKTFTNRFKGFGPNVGIICRFNSPKEQKKTLEDLAMGQIDVLIGTHAILNEKKVKFKDLGLLIVDEEQRFGVKQKEKIKRISKNIDVLSLSATPIPRTLHMSLVGARDMSIIETPPQERFPVQTYVIENNDMIIRDAIKREVRRGGQVYFIYNRIETIEKMYLHLSSMLPDVKIGVAHGQMSEEELERAMLNFYEGKYDVLVATSIIENGLDVPNANTIIIYNADNFGLSQLYQMRGRVGRSKQMAFAYFIYQKDKILSETAEKRLQAIKEFAELGSGFKIAMRDLEIRGAGDLLGAQQHGHISSVGFEMYCRLLEEAIETIKTGKPPKEKVEPVIELKIDAYLDGGYISDAMNKIEIYQRIAAIRNEEHAVHLEEELIDRFGEMTEPVKKLMQIARIKNYARDLGIKSIAEKTAFVEFTMIDAPNINPQNIIELKNHFGSLMRMLPEQNIIQIKITKLNKNKLLHVVTKALKILVGKTDDEVNKTKGGK</sequence>
<comment type="function">
    <text evidence="13">Couples transcription and DNA repair by recognizing RNA polymerase (RNAP) stalled at DNA lesions. Mediates ATP-dependent release of RNAP and its truncated transcript from the DNA, and recruitment of nucleotide excision repair machinery to the damaged site.</text>
</comment>
<dbReference type="SMART" id="SM00490">
    <property type="entry name" value="HELICc"/>
    <property type="match status" value="1"/>
</dbReference>
<evidence type="ECO:0000259" key="14">
    <source>
        <dbReference type="PROSITE" id="PS51192"/>
    </source>
</evidence>
<dbReference type="InterPro" id="IPR014001">
    <property type="entry name" value="Helicase_ATP-bd"/>
</dbReference>
<dbReference type="InterPro" id="IPR047112">
    <property type="entry name" value="RecG/Mfd"/>
</dbReference>
<accession>A0A239TRD7</accession>
<dbReference type="GO" id="GO:0005524">
    <property type="term" value="F:ATP binding"/>
    <property type="evidence" value="ECO:0007669"/>
    <property type="project" value="UniProtKB-UniRule"/>
</dbReference>
<dbReference type="InterPro" id="IPR027417">
    <property type="entry name" value="P-loop_NTPase"/>
</dbReference>
<dbReference type="FunFam" id="3.40.50.300:FF:000546">
    <property type="entry name" value="Transcription-repair-coupling factor"/>
    <property type="match status" value="1"/>
</dbReference>
<evidence type="ECO:0000256" key="8">
    <source>
        <dbReference type="ARBA" id="ARBA00023125"/>
    </source>
</evidence>
<dbReference type="SUPFAM" id="SSF141259">
    <property type="entry name" value="CarD-like"/>
    <property type="match status" value="1"/>
</dbReference>
<proteinExistence type="inferred from homology"/>
<dbReference type="Gene3D" id="2.40.10.170">
    <property type="match status" value="1"/>
</dbReference>
<evidence type="ECO:0000256" key="4">
    <source>
        <dbReference type="ARBA" id="ARBA00022763"/>
    </source>
</evidence>
<dbReference type="InterPro" id="IPR004576">
    <property type="entry name" value="Mfd"/>
</dbReference>
<dbReference type="InterPro" id="IPR005118">
    <property type="entry name" value="TRCF_C"/>
</dbReference>
<dbReference type="GO" id="GO:0003684">
    <property type="term" value="F:damaged DNA binding"/>
    <property type="evidence" value="ECO:0007669"/>
    <property type="project" value="InterPro"/>
</dbReference>
<dbReference type="PANTHER" id="PTHR47964">
    <property type="entry name" value="ATP-DEPENDENT DNA HELICASE HOMOLOG RECG, CHLOROPLASTIC"/>
    <property type="match status" value="1"/>
</dbReference>
<feature type="domain" description="Helicase C-terminal" evidence="15">
    <location>
        <begin position="750"/>
        <end position="904"/>
    </location>
</feature>
<evidence type="ECO:0000256" key="2">
    <source>
        <dbReference type="ARBA" id="ARBA00022490"/>
    </source>
</evidence>
<evidence type="ECO:0000313" key="17">
    <source>
        <dbReference type="Proteomes" id="UP000215383"/>
    </source>
</evidence>
<evidence type="ECO:0000256" key="7">
    <source>
        <dbReference type="ARBA" id="ARBA00022840"/>
    </source>
</evidence>
<dbReference type="EC" id="3.6.4.-" evidence="13"/>
<dbReference type="SMART" id="SM00487">
    <property type="entry name" value="DEXDc"/>
    <property type="match status" value="1"/>
</dbReference>
<keyword evidence="6" id="KW-0347">Helicase</keyword>
<keyword evidence="8 13" id="KW-0238">DNA-binding</keyword>
<dbReference type="InterPro" id="IPR011545">
    <property type="entry name" value="DEAD/DEAH_box_helicase_dom"/>
</dbReference>
<dbReference type="Pfam" id="PF02559">
    <property type="entry name" value="CarD_TRCF_RID"/>
    <property type="match status" value="1"/>
</dbReference>
<dbReference type="InterPro" id="IPR041471">
    <property type="entry name" value="UvrB_inter"/>
</dbReference>
<keyword evidence="2 13" id="KW-0963">Cytoplasm</keyword>
<dbReference type="Pfam" id="PF00271">
    <property type="entry name" value="Helicase_C"/>
    <property type="match status" value="1"/>
</dbReference>
<dbReference type="Gene3D" id="3.40.50.11180">
    <property type="match status" value="1"/>
</dbReference>
<evidence type="ECO:0000256" key="9">
    <source>
        <dbReference type="ARBA" id="ARBA00023204"/>
    </source>
</evidence>
<dbReference type="EMBL" id="LT906446">
    <property type="protein sequence ID" value="SNU99718.1"/>
    <property type="molecule type" value="Genomic_DNA"/>
</dbReference>
<comment type="similarity">
    <text evidence="11 13">In the C-terminal section; belongs to the helicase family. RecG subfamily.</text>
</comment>
<keyword evidence="17" id="KW-1185">Reference proteome</keyword>
<evidence type="ECO:0000313" key="16">
    <source>
        <dbReference type="EMBL" id="SNU99718.1"/>
    </source>
</evidence>
<dbReference type="PROSITE" id="PS51194">
    <property type="entry name" value="HELICASE_CTER"/>
    <property type="match status" value="1"/>
</dbReference>
<evidence type="ECO:0000256" key="1">
    <source>
        <dbReference type="ARBA" id="ARBA00004496"/>
    </source>
</evidence>
<dbReference type="Pfam" id="PF21132">
    <property type="entry name" value="MFD_D3"/>
    <property type="match status" value="1"/>
</dbReference>